<reference evidence="2" key="1">
    <citation type="journal article" date="2013" name="Genetics">
        <title>The draft genome and transcriptome of Panagrellus redivivus are shaped by the harsh demands of a free-living lifestyle.</title>
        <authorList>
            <person name="Srinivasan J."/>
            <person name="Dillman A.R."/>
            <person name="Macchietto M.G."/>
            <person name="Heikkinen L."/>
            <person name="Lakso M."/>
            <person name="Fracchia K.M."/>
            <person name="Antoshechkin I."/>
            <person name="Mortazavi A."/>
            <person name="Wong G."/>
            <person name="Sternberg P.W."/>
        </authorList>
    </citation>
    <scope>NUCLEOTIDE SEQUENCE [LARGE SCALE GENOMIC DNA]</scope>
    <source>
        <strain evidence="2">MT8872</strain>
    </source>
</reference>
<dbReference type="WBParaSite" id="Pan_g6585.t1">
    <property type="protein sequence ID" value="Pan_g6585.t1"/>
    <property type="gene ID" value="Pan_g6585"/>
</dbReference>
<proteinExistence type="predicted"/>
<dbReference type="Proteomes" id="UP000492821">
    <property type="component" value="Unassembled WGS sequence"/>
</dbReference>
<evidence type="ECO:0000256" key="1">
    <source>
        <dbReference type="SAM" id="MobiDB-lite"/>
    </source>
</evidence>
<protein>
    <submittedName>
        <fullName evidence="3">Transmembrane protein</fullName>
    </submittedName>
</protein>
<feature type="region of interest" description="Disordered" evidence="1">
    <location>
        <begin position="1"/>
        <end position="27"/>
    </location>
</feature>
<feature type="compositionally biased region" description="Basic and acidic residues" evidence="1">
    <location>
        <begin position="14"/>
        <end position="27"/>
    </location>
</feature>
<name>A0A7E5A045_PANRE</name>
<accession>A0A7E5A045</accession>
<evidence type="ECO:0000313" key="2">
    <source>
        <dbReference type="Proteomes" id="UP000492821"/>
    </source>
</evidence>
<keyword evidence="2" id="KW-1185">Reference proteome</keyword>
<sequence>MDSVTVVNDGLQEAQKETKQKNAEPEGRNHYCTLQARDALKATPASLPGWLVLVRFVVGAAFFGPQEECRVDTMVARTRRKQACRLMRWHEHWHLDSVRQTVSALPSEIPKDIHDATIGGASDSPCDEHENSQFELKPDGSRQARRWGWTILFSLLLMVPPTLYGMNQSAGLSDQAGGRPEAGNRFCIIHVDVARLAGPIEAALLYPPQSDG</sequence>
<dbReference type="AlphaFoldDB" id="A0A7E5A045"/>
<organism evidence="2 3">
    <name type="scientific">Panagrellus redivivus</name>
    <name type="common">Microworm</name>
    <dbReference type="NCBI Taxonomy" id="6233"/>
    <lineage>
        <taxon>Eukaryota</taxon>
        <taxon>Metazoa</taxon>
        <taxon>Ecdysozoa</taxon>
        <taxon>Nematoda</taxon>
        <taxon>Chromadorea</taxon>
        <taxon>Rhabditida</taxon>
        <taxon>Tylenchina</taxon>
        <taxon>Panagrolaimomorpha</taxon>
        <taxon>Panagrolaimoidea</taxon>
        <taxon>Panagrolaimidae</taxon>
        <taxon>Panagrellus</taxon>
    </lineage>
</organism>
<evidence type="ECO:0000313" key="3">
    <source>
        <dbReference type="WBParaSite" id="Pan_g6585.t1"/>
    </source>
</evidence>
<reference evidence="3" key="2">
    <citation type="submission" date="2020-10" db="UniProtKB">
        <authorList>
            <consortium name="WormBaseParasite"/>
        </authorList>
    </citation>
    <scope>IDENTIFICATION</scope>
</reference>